<dbReference type="Proteomes" id="UP000011996">
    <property type="component" value="Unassembled WGS sequence"/>
</dbReference>
<gene>
    <name evidence="1" type="ORF">RESH_04219</name>
</gene>
<reference evidence="1 2" key="1">
    <citation type="journal article" date="2013" name="Mar. Genomics">
        <title>Expression of sulfatases in Rhodopirellula baltica and the diversity of sulfatases in the genus Rhodopirellula.</title>
        <authorList>
            <person name="Wegner C.E."/>
            <person name="Richter-Heitmann T."/>
            <person name="Klindworth A."/>
            <person name="Klockow C."/>
            <person name="Richter M."/>
            <person name="Achstetter T."/>
            <person name="Glockner F.O."/>
            <person name="Harder J."/>
        </authorList>
    </citation>
    <scope>NUCLEOTIDE SEQUENCE [LARGE SCALE GENOMIC DNA]</scope>
    <source>
        <strain evidence="1 2">SH398</strain>
    </source>
</reference>
<evidence type="ECO:0000313" key="2">
    <source>
        <dbReference type="Proteomes" id="UP000011996"/>
    </source>
</evidence>
<name>M5SG95_9BACT</name>
<comment type="caution">
    <text evidence="1">The sequence shown here is derived from an EMBL/GenBank/DDBJ whole genome shotgun (WGS) entry which is preliminary data.</text>
</comment>
<proteinExistence type="predicted"/>
<evidence type="ECO:0000313" key="1">
    <source>
        <dbReference type="EMBL" id="EMI25204.1"/>
    </source>
</evidence>
<accession>M5SG95</accession>
<organism evidence="1 2">
    <name type="scientific">Rhodopirellula europaea SH398</name>
    <dbReference type="NCBI Taxonomy" id="1263868"/>
    <lineage>
        <taxon>Bacteria</taxon>
        <taxon>Pseudomonadati</taxon>
        <taxon>Planctomycetota</taxon>
        <taxon>Planctomycetia</taxon>
        <taxon>Pirellulales</taxon>
        <taxon>Pirellulaceae</taxon>
        <taxon>Rhodopirellula</taxon>
    </lineage>
</organism>
<protein>
    <submittedName>
        <fullName evidence="1">Uncharacterized protein</fullName>
    </submittedName>
</protein>
<dbReference type="PATRIC" id="fig|1263868.3.peg.4577"/>
<dbReference type="AlphaFoldDB" id="M5SG95"/>
<dbReference type="EMBL" id="ANOF01000133">
    <property type="protein sequence ID" value="EMI25204.1"/>
    <property type="molecule type" value="Genomic_DNA"/>
</dbReference>
<sequence length="50" mass="5447">MDAASQQCSGLVEWNEGECCYAESVAPLRSGLRMVELHVPMWSDVSGMAD</sequence>